<keyword evidence="1" id="KW-0812">Transmembrane</keyword>
<evidence type="ECO:0000256" key="1">
    <source>
        <dbReference type="SAM" id="Phobius"/>
    </source>
</evidence>
<dbReference type="AlphaFoldDB" id="A0A5B8FSY7"/>
<name>A0A5B8FSY7_9RHOB</name>
<feature type="transmembrane region" description="Helical" evidence="1">
    <location>
        <begin position="6"/>
        <end position="24"/>
    </location>
</feature>
<evidence type="ECO:0000313" key="3">
    <source>
        <dbReference type="Proteomes" id="UP000305888"/>
    </source>
</evidence>
<dbReference type="Proteomes" id="UP000305888">
    <property type="component" value="Chromosome"/>
</dbReference>
<keyword evidence="1" id="KW-0472">Membrane</keyword>
<dbReference type="OrthoDB" id="7867330at2"/>
<dbReference type="EMBL" id="CP040818">
    <property type="protein sequence ID" value="QDL91856.1"/>
    <property type="molecule type" value="Genomic_DNA"/>
</dbReference>
<sequence length="152" mass="17604">MAFVPIVSALLTPMLAVFLCYIAWQQWRLSRAALRERLFDRRLRILQCVQDALEEFQARSGLSGETARMLSDTERQAGYLFDRTIAQYIHDIRDAAQRADRHCATLLRLADADPDSPEYRVAVAELTDISQWLGRQKDEVIENFEPYLRASR</sequence>
<dbReference type="KEGG" id="ppru:FDP22_08755"/>
<keyword evidence="3" id="KW-1185">Reference proteome</keyword>
<keyword evidence="1" id="KW-1133">Transmembrane helix</keyword>
<protein>
    <submittedName>
        <fullName evidence="2">Uncharacterized protein</fullName>
    </submittedName>
</protein>
<reference evidence="2 3" key="1">
    <citation type="submission" date="2019-06" db="EMBL/GenBank/DDBJ databases">
        <title>Genome sequence of Rhodobacteraceae bacterium D4M1.</title>
        <authorList>
            <person name="Cao J."/>
        </authorList>
    </citation>
    <scope>NUCLEOTIDE SEQUENCE [LARGE SCALE GENOMIC DNA]</scope>
    <source>
        <strain evidence="2 3">D4M1</strain>
    </source>
</reference>
<organism evidence="2 3">
    <name type="scientific">Paroceanicella profunda</name>
    <dbReference type="NCBI Taxonomy" id="2579971"/>
    <lineage>
        <taxon>Bacteria</taxon>
        <taxon>Pseudomonadati</taxon>
        <taxon>Pseudomonadota</taxon>
        <taxon>Alphaproteobacteria</taxon>
        <taxon>Rhodobacterales</taxon>
        <taxon>Paracoccaceae</taxon>
        <taxon>Paroceanicella</taxon>
    </lineage>
</organism>
<gene>
    <name evidence="2" type="ORF">FDP22_08755</name>
</gene>
<proteinExistence type="predicted"/>
<dbReference type="RefSeq" id="WP_138572091.1">
    <property type="nucleotide sequence ID" value="NZ_CP040818.1"/>
</dbReference>
<evidence type="ECO:0000313" key="2">
    <source>
        <dbReference type="EMBL" id="QDL91856.1"/>
    </source>
</evidence>
<accession>A0A5B8FSY7</accession>